<name>A0A2P2D7S0_9LEPT</name>
<dbReference type="RefSeq" id="WP_108930277.1">
    <property type="nucleotide sequence ID" value="NZ_BFAY01000013.1"/>
</dbReference>
<protein>
    <submittedName>
        <fullName evidence="2">Uncharacterized protein</fullName>
    </submittedName>
</protein>
<dbReference type="Proteomes" id="UP000245076">
    <property type="component" value="Unassembled WGS sequence"/>
</dbReference>
<sequence>MKYLIFYTCFLIVFNCVSPQERQSVDQRIESADEVANDPKVPDSTKAQVYRKVAVQNGEDAVRAGTERDECRAEQASDRWKVTLVNYVIAGLVIVFLAFLAYVGLKIYIRFFKPLP</sequence>
<evidence type="ECO:0000313" key="3">
    <source>
        <dbReference type="Proteomes" id="UP000245076"/>
    </source>
</evidence>
<feature type="transmembrane region" description="Helical" evidence="1">
    <location>
        <begin position="84"/>
        <end position="105"/>
    </location>
</feature>
<evidence type="ECO:0000256" key="1">
    <source>
        <dbReference type="SAM" id="Phobius"/>
    </source>
</evidence>
<proteinExistence type="predicted"/>
<dbReference type="AlphaFoldDB" id="A0A2P2D7S0"/>
<gene>
    <name evidence="2" type="ORF">LPTSP1_36950</name>
</gene>
<accession>A0A2P2D7S0</accession>
<keyword evidence="3" id="KW-1185">Reference proteome</keyword>
<keyword evidence="1" id="KW-0812">Transmembrane</keyword>
<comment type="caution">
    <text evidence="2">The sequence shown here is derived from an EMBL/GenBank/DDBJ whole genome shotgun (WGS) entry which is preliminary data.</text>
</comment>
<keyword evidence="1" id="KW-1133">Transmembrane helix</keyword>
<organism evidence="2 3">
    <name type="scientific">Leptospira johnsonii</name>
    <dbReference type="NCBI Taxonomy" id="1917820"/>
    <lineage>
        <taxon>Bacteria</taxon>
        <taxon>Pseudomonadati</taxon>
        <taxon>Spirochaetota</taxon>
        <taxon>Spirochaetia</taxon>
        <taxon>Leptospirales</taxon>
        <taxon>Leptospiraceae</taxon>
        <taxon>Leptospira</taxon>
    </lineage>
</organism>
<keyword evidence="1" id="KW-0472">Membrane</keyword>
<dbReference type="EMBL" id="BFAY01000013">
    <property type="protein sequence ID" value="GBF40677.1"/>
    <property type="molecule type" value="Genomic_DNA"/>
</dbReference>
<reference evidence="2 3" key="1">
    <citation type="submission" date="2018-02" db="EMBL/GenBank/DDBJ databases">
        <title>Novel Leptospira species isolated from soil and water in Japan.</title>
        <authorList>
            <person name="Nakao R."/>
            <person name="Masuzawa T."/>
        </authorList>
    </citation>
    <scope>NUCLEOTIDE SEQUENCE [LARGE SCALE GENOMIC DNA]</scope>
    <source>
        <strain evidence="2 3">E8</strain>
    </source>
</reference>
<evidence type="ECO:0000313" key="2">
    <source>
        <dbReference type="EMBL" id="GBF40677.1"/>
    </source>
</evidence>